<dbReference type="InterPro" id="IPR004991">
    <property type="entry name" value="Aerolysin-like"/>
</dbReference>
<keyword evidence="2" id="KW-1185">Reference proteome</keyword>
<sequence length="391" mass="43611">MNFPVADEPRVTHDCESALLGYPFLPLRSLRVRHFTRGHQISQVYKYASNEHRGDIDSTSSSTSQTAQTLYTFNMSNQDLYIPPQGIYFRLLGYVSENVIFSRTAQEPQVGQIPVQSVHSDQWFTLIHGTGNRKGTYAIKGKVSGNVLFSRVKASPYVGHIGGNGQYDDNWFILEPGKGQYAKQFRLITPSVGVALFSRTHLKPHLGNISKGQIHSDHHFSFIFEDMKVDKIEYHLNLGKIVSSTPLVIASQTLTNHTNHEQEMSFELNETATHTTTFEYSTGFTVTIGATFKAGIPVIAETEFTVEVSTTNQWTWGEQTSFSKSYTATFPVKAGPHETVHAVSSVNKGELEVPFTMYLSSKSTGTKVETKGTWRGVSTWDLRHTVTAGTK</sequence>
<protein>
    <recommendedName>
        <fullName evidence="3">Hemolytic lectin LSLb</fullName>
    </recommendedName>
</protein>
<gene>
    <name evidence="1" type="ORF">NLI96_g10982</name>
</gene>
<dbReference type="AlphaFoldDB" id="A0AAD5YDQ1"/>
<evidence type="ECO:0000313" key="2">
    <source>
        <dbReference type="Proteomes" id="UP001212997"/>
    </source>
</evidence>
<evidence type="ECO:0000313" key="1">
    <source>
        <dbReference type="EMBL" id="KAJ3476698.1"/>
    </source>
</evidence>
<organism evidence="1 2">
    <name type="scientific">Meripilus lineatus</name>
    <dbReference type="NCBI Taxonomy" id="2056292"/>
    <lineage>
        <taxon>Eukaryota</taxon>
        <taxon>Fungi</taxon>
        <taxon>Dikarya</taxon>
        <taxon>Basidiomycota</taxon>
        <taxon>Agaricomycotina</taxon>
        <taxon>Agaricomycetes</taxon>
        <taxon>Polyporales</taxon>
        <taxon>Meripilaceae</taxon>
        <taxon>Meripilus</taxon>
    </lineage>
</organism>
<dbReference type="CDD" id="cd23424">
    <property type="entry name" value="beta-trefoil_Ricin_BEL-like"/>
    <property type="match status" value="1"/>
</dbReference>
<dbReference type="PANTHER" id="PTHR39244:SF5">
    <property type="entry name" value="NATTERIN-3-LIKE"/>
    <property type="match status" value="1"/>
</dbReference>
<accession>A0AAD5YDQ1</accession>
<dbReference type="Gene3D" id="2.170.15.10">
    <property type="entry name" value="Proaerolysin, chain A, domain 3"/>
    <property type="match status" value="1"/>
</dbReference>
<dbReference type="PANTHER" id="PTHR39244">
    <property type="entry name" value="NATTERIN-4"/>
    <property type="match status" value="1"/>
</dbReference>
<dbReference type="CDD" id="cd20215">
    <property type="entry name" value="PFM_LSL-like"/>
    <property type="match status" value="1"/>
</dbReference>
<comment type="caution">
    <text evidence="1">The sequence shown here is derived from an EMBL/GenBank/DDBJ whole genome shotgun (WGS) entry which is preliminary data.</text>
</comment>
<dbReference type="SUPFAM" id="SSF56973">
    <property type="entry name" value="Aerolisin/ETX pore-forming domain"/>
    <property type="match status" value="1"/>
</dbReference>
<reference evidence="1" key="1">
    <citation type="submission" date="2022-07" db="EMBL/GenBank/DDBJ databases">
        <title>Genome Sequence of Physisporinus lineatus.</title>
        <authorList>
            <person name="Buettner E."/>
        </authorList>
    </citation>
    <scope>NUCLEOTIDE SEQUENCE</scope>
    <source>
        <strain evidence="1">VT162</strain>
    </source>
</reference>
<evidence type="ECO:0008006" key="3">
    <source>
        <dbReference type="Google" id="ProtNLM"/>
    </source>
</evidence>
<dbReference type="Proteomes" id="UP001212997">
    <property type="component" value="Unassembled WGS sequence"/>
</dbReference>
<dbReference type="InterPro" id="IPR053237">
    <property type="entry name" value="Natterin_C"/>
</dbReference>
<dbReference type="EMBL" id="JANAWD010000677">
    <property type="protein sequence ID" value="KAJ3476698.1"/>
    <property type="molecule type" value="Genomic_DNA"/>
</dbReference>
<proteinExistence type="predicted"/>
<dbReference type="Pfam" id="PF03318">
    <property type="entry name" value="ETX_MTX2"/>
    <property type="match status" value="1"/>
</dbReference>
<name>A0AAD5YDQ1_9APHY</name>
<dbReference type="Gene3D" id="2.80.10.50">
    <property type="match status" value="1"/>
</dbReference>